<dbReference type="SUPFAM" id="SSF143081">
    <property type="entry name" value="BB1717-like"/>
    <property type="match status" value="1"/>
</dbReference>
<keyword evidence="5" id="KW-0190">Covalent protein-DNA linkage</keyword>
<keyword evidence="4 8" id="KW-0378">Hydrolase</keyword>
<dbReference type="GO" id="GO:0008233">
    <property type="term" value="F:peptidase activity"/>
    <property type="evidence" value="ECO:0007669"/>
    <property type="project" value="UniProtKB-KW"/>
</dbReference>
<dbReference type="OrthoDB" id="9782620at2"/>
<organism evidence="9 10">
    <name type="scientific">Roseobacter cerasinus</name>
    <dbReference type="NCBI Taxonomy" id="2602289"/>
    <lineage>
        <taxon>Bacteria</taxon>
        <taxon>Pseudomonadati</taxon>
        <taxon>Pseudomonadota</taxon>
        <taxon>Alphaproteobacteria</taxon>
        <taxon>Rhodobacterales</taxon>
        <taxon>Roseobacteraceae</taxon>
        <taxon>Roseobacter</taxon>
    </lineage>
</organism>
<comment type="caution">
    <text evidence="9">The sequence shown here is derived from an EMBL/GenBank/DDBJ whole genome shotgun (WGS) entry which is preliminary data.</text>
</comment>
<dbReference type="AlphaFoldDB" id="A0A640VRJ4"/>
<evidence type="ECO:0000256" key="3">
    <source>
        <dbReference type="ARBA" id="ARBA00022763"/>
    </source>
</evidence>
<gene>
    <name evidence="9" type="ORF">So717_23920</name>
</gene>
<keyword evidence="3" id="KW-0227">DNA damage</keyword>
<evidence type="ECO:0000256" key="7">
    <source>
        <dbReference type="ARBA" id="ARBA00023239"/>
    </source>
</evidence>
<evidence type="ECO:0000256" key="1">
    <source>
        <dbReference type="ARBA" id="ARBA00008136"/>
    </source>
</evidence>
<keyword evidence="7" id="KW-0456">Lyase</keyword>
<evidence type="ECO:0000256" key="4">
    <source>
        <dbReference type="ARBA" id="ARBA00022801"/>
    </source>
</evidence>
<dbReference type="PANTHER" id="PTHR13604">
    <property type="entry name" value="DC12-RELATED"/>
    <property type="match status" value="1"/>
</dbReference>
<dbReference type="Proteomes" id="UP000436522">
    <property type="component" value="Unassembled WGS sequence"/>
</dbReference>
<comment type="similarity">
    <text evidence="1 8">Belongs to the SOS response-associated peptidase family.</text>
</comment>
<dbReference type="EC" id="3.4.-.-" evidence="8"/>
<dbReference type="GO" id="GO:0106300">
    <property type="term" value="P:protein-DNA covalent cross-linking repair"/>
    <property type="evidence" value="ECO:0007669"/>
    <property type="project" value="InterPro"/>
</dbReference>
<dbReference type="GO" id="GO:0016829">
    <property type="term" value="F:lyase activity"/>
    <property type="evidence" value="ECO:0007669"/>
    <property type="project" value="UniProtKB-KW"/>
</dbReference>
<dbReference type="InterPro" id="IPR003738">
    <property type="entry name" value="SRAP"/>
</dbReference>
<dbReference type="PANTHER" id="PTHR13604:SF0">
    <property type="entry name" value="ABASIC SITE PROCESSING PROTEIN HMCES"/>
    <property type="match status" value="1"/>
</dbReference>
<dbReference type="Gene3D" id="3.90.1680.10">
    <property type="entry name" value="SOS response associated peptidase-like"/>
    <property type="match status" value="1"/>
</dbReference>
<keyword evidence="10" id="KW-1185">Reference proteome</keyword>
<accession>A0A640VRJ4</accession>
<name>A0A640VRJ4_9RHOB</name>
<dbReference type="GO" id="GO:0003697">
    <property type="term" value="F:single-stranded DNA binding"/>
    <property type="evidence" value="ECO:0007669"/>
    <property type="project" value="InterPro"/>
</dbReference>
<keyword evidence="2 8" id="KW-0645">Protease</keyword>
<dbReference type="GO" id="GO:0006508">
    <property type="term" value="P:proteolysis"/>
    <property type="evidence" value="ECO:0007669"/>
    <property type="project" value="UniProtKB-KW"/>
</dbReference>
<evidence type="ECO:0000313" key="10">
    <source>
        <dbReference type="Proteomes" id="UP000436522"/>
    </source>
</evidence>
<sequence>MPGRFFLTSPMAELAEAVGAEAGPVAEEPPRRNVAPGEEVVVLTRAVLARMRWGIIPVGRVNARGRPVMETIVNARSETVFDKSAFTGTGRAVVPMNGWYEWTGETRRKTAWRIAPKGGGFLFFAAIMDRWQGPGGIEVDQVATLTCAPSADVAGIHHRMGVILEPEDIPLWLTGAEEVVAPLLRPWPEGRLQVARAEDVDWGAP</sequence>
<protein>
    <recommendedName>
        <fullName evidence="8">Abasic site processing protein</fullName>
        <ecNumber evidence="8">3.4.-.-</ecNumber>
    </recommendedName>
</protein>
<reference evidence="9 10" key="1">
    <citation type="submission" date="2019-12" db="EMBL/GenBank/DDBJ databases">
        <title>Roseobacter cerasinus sp. nov., isolated from seawater around aquaculture.</title>
        <authorList>
            <person name="Muramatsu S."/>
            <person name="Takabe Y."/>
            <person name="Mori K."/>
            <person name="Takaichi S."/>
            <person name="Hanada S."/>
        </authorList>
    </citation>
    <scope>NUCLEOTIDE SEQUENCE [LARGE SCALE GENOMIC DNA]</scope>
    <source>
        <strain evidence="9 10">AI77</strain>
    </source>
</reference>
<dbReference type="EMBL" id="BLIV01000004">
    <property type="protein sequence ID" value="GFE50639.1"/>
    <property type="molecule type" value="Genomic_DNA"/>
</dbReference>
<evidence type="ECO:0000256" key="5">
    <source>
        <dbReference type="ARBA" id="ARBA00023124"/>
    </source>
</evidence>
<dbReference type="RefSeq" id="WP_159977584.1">
    <property type="nucleotide sequence ID" value="NZ_BLIV01000004.1"/>
</dbReference>
<evidence type="ECO:0000313" key="9">
    <source>
        <dbReference type="EMBL" id="GFE50639.1"/>
    </source>
</evidence>
<dbReference type="InterPro" id="IPR036590">
    <property type="entry name" value="SRAP-like"/>
</dbReference>
<dbReference type="Pfam" id="PF02586">
    <property type="entry name" value="SRAP"/>
    <property type="match status" value="1"/>
</dbReference>
<evidence type="ECO:0000256" key="6">
    <source>
        <dbReference type="ARBA" id="ARBA00023125"/>
    </source>
</evidence>
<proteinExistence type="inferred from homology"/>
<keyword evidence="6" id="KW-0238">DNA-binding</keyword>
<evidence type="ECO:0000256" key="2">
    <source>
        <dbReference type="ARBA" id="ARBA00022670"/>
    </source>
</evidence>
<evidence type="ECO:0000256" key="8">
    <source>
        <dbReference type="RuleBase" id="RU364100"/>
    </source>
</evidence>